<comment type="caution">
    <text evidence="1">The sequence shown here is derived from an EMBL/GenBank/DDBJ whole genome shotgun (WGS) entry which is preliminary data.</text>
</comment>
<gene>
    <name evidence="1" type="ORF">PENTCL1PPCAC_25995</name>
</gene>
<evidence type="ECO:0000313" key="1">
    <source>
        <dbReference type="EMBL" id="GMT03821.1"/>
    </source>
</evidence>
<dbReference type="AlphaFoldDB" id="A0AAV5UAA7"/>
<feature type="non-terminal residue" evidence="1">
    <location>
        <position position="1"/>
    </location>
</feature>
<keyword evidence="2" id="KW-1185">Reference proteome</keyword>
<accession>A0AAV5UAA7</accession>
<dbReference type="EMBL" id="BTSX01000006">
    <property type="protein sequence ID" value="GMT03821.1"/>
    <property type="molecule type" value="Genomic_DNA"/>
</dbReference>
<organism evidence="1 2">
    <name type="scientific">Pristionchus entomophagus</name>
    <dbReference type="NCBI Taxonomy" id="358040"/>
    <lineage>
        <taxon>Eukaryota</taxon>
        <taxon>Metazoa</taxon>
        <taxon>Ecdysozoa</taxon>
        <taxon>Nematoda</taxon>
        <taxon>Chromadorea</taxon>
        <taxon>Rhabditida</taxon>
        <taxon>Rhabditina</taxon>
        <taxon>Diplogasteromorpha</taxon>
        <taxon>Diplogasteroidea</taxon>
        <taxon>Neodiplogasteridae</taxon>
        <taxon>Pristionchus</taxon>
    </lineage>
</organism>
<protein>
    <submittedName>
        <fullName evidence="1">Uncharacterized protein</fullName>
    </submittedName>
</protein>
<feature type="non-terminal residue" evidence="1">
    <location>
        <position position="73"/>
    </location>
</feature>
<reference evidence="1" key="1">
    <citation type="submission" date="2023-10" db="EMBL/GenBank/DDBJ databases">
        <title>Genome assembly of Pristionchus species.</title>
        <authorList>
            <person name="Yoshida K."/>
            <person name="Sommer R.J."/>
        </authorList>
    </citation>
    <scope>NUCLEOTIDE SEQUENCE</scope>
    <source>
        <strain evidence="1">RS0144</strain>
    </source>
</reference>
<name>A0AAV5UAA7_9BILA</name>
<evidence type="ECO:0000313" key="2">
    <source>
        <dbReference type="Proteomes" id="UP001432027"/>
    </source>
</evidence>
<proteinExistence type="predicted"/>
<dbReference type="Proteomes" id="UP001432027">
    <property type="component" value="Unassembled WGS sequence"/>
</dbReference>
<sequence length="73" mass="8156">VAESTECGLFREFGIVVEYIFLDETRNDVAELIRVCVAPQTSIHPLPPSDSHRILGGDSCSAIFEYDLDGRER</sequence>